<sequence>MQLCLVNNDPTATLLVTPDGDPLYSIETPPLSHPSTNPLAPSLPRKKSATTTIKRLERFHRSVGHLESEIGVVEYRGPETGTHLQLCVENHTLAIPPRKAATRTIANSPAEDDENNEQEEISWGFKGPDSRPYKWQMFVHSPVLLLDDNSFTPLARYRRAKLGIVSRSRRAFLEILPAGINLIDFIVVTFVGFMKQRVLVEGVAPPADIPDSGPNSVTRSIVAAVNASLPQTGVGVTGRTSPVRAA</sequence>
<dbReference type="AlphaFoldDB" id="A0A067TQD2"/>
<evidence type="ECO:0000313" key="3">
    <source>
        <dbReference type="Proteomes" id="UP000027222"/>
    </source>
</evidence>
<gene>
    <name evidence="2" type="ORF">GALMADRAFT_135488</name>
</gene>
<feature type="domain" description="DUF6593" evidence="1">
    <location>
        <begin position="8"/>
        <end position="197"/>
    </location>
</feature>
<dbReference type="Pfam" id="PF20236">
    <property type="entry name" value="DUF6593"/>
    <property type="match status" value="1"/>
</dbReference>
<evidence type="ECO:0000259" key="1">
    <source>
        <dbReference type="Pfam" id="PF20236"/>
    </source>
</evidence>
<dbReference type="EMBL" id="KL142370">
    <property type="protein sequence ID" value="KDR82124.1"/>
    <property type="molecule type" value="Genomic_DNA"/>
</dbReference>
<dbReference type="HOGENOM" id="CLU_084280_5_0_1"/>
<keyword evidence="3" id="KW-1185">Reference proteome</keyword>
<proteinExistence type="predicted"/>
<dbReference type="InterPro" id="IPR046528">
    <property type="entry name" value="DUF6593"/>
</dbReference>
<evidence type="ECO:0000313" key="2">
    <source>
        <dbReference type="EMBL" id="KDR82124.1"/>
    </source>
</evidence>
<dbReference type="Proteomes" id="UP000027222">
    <property type="component" value="Unassembled WGS sequence"/>
</dbReference>
<accession>A0A067TQD2</accession>
<protein>
    <recommendedName>
        <fullName evidence="1">DUF6593 domain-containing protein</fullName>
    </recommendedName>
</protein>
<reference evidence="3" key="1">
    <citation type="journal article" date="2014" name="Proc. Natl. Acad. Sci. U.S.A.">
        <title>Extensive sampling of basidiomycete genomes demonstrates inadequacy of the white-rot/brown-rot paradigm for wood decay fungi.</title>
        <authorList>
            <person name="Riley R."/>
            <person name="Salamov A.A."/>
            <person name="Brown D.W."/>
            <person name="Nagy L.G."/>
            <person name="Floudas D."/>
            <person name="Held B.W."/>
            <person name="Levasseur A."/>
            <person name="Lombard V."/>
            <person name="Morin E."/>
            <person name="Otillar R."/>
            <person name="Lindquist E.A."/>
            <person name="Sun H."/>
            <person name="LaButti K.M."/>
            <person name="Schmutz J."/>
            <person name="Jabbour D."/>
            <person name="Luo H."/>
            <person name="Baker S.E."/>
            <person name="Pisabarro A.G."/>
            <person name="Walton J.D."/>
            <person name="Blanchette R.A."/>
            <person name="Henrissat B."/>
            <person name="Martin F."/>
            <person name="Cullen D."/>
            <person name="Hibbett D.S."/>
            <person name="Grigoriev I.V."/>
        </authorList>
    </citation>
    <scope>NUCLEOTIDE SEQUENCE [LARGE SCALE GENOMIC DNA]</scope>
    <source>
        <strain evidence="3">CBS 339.88</strain>
    </source>
</reference>
<organism evidence="2 3">
    <name type="scientific">Galerina marginata (strain CBS 339.88)</name>
    <dbReference type="NCBI Taxonomy" id="685588"/>
    <lineage>
        <taxon>Eukaryota</taxon>
        <taxon>Fungi</taxon>
        <taxon>Dikarya</taxon>
        <taxon>Basidiomycota</taxon>
        <taxon>Agaricomycotina</taxon>
        <taxon>Agaricomycetes</taxon>
        <taxon>Agaricomycetidae</taxon>
        <taxon>Agaricales</taxon>
        <taxon>Agaricineae</taxon>
        <taxon>Strophariaceae</taxon>
        <taxon>Galerina</taxon>
    </lineage>
</organism>
<name>A0A067TQD2_GALM3</name>
<dbReference type="OrthoDB" id="2605483at2759"/>